<organism evidence="2 3">
    <name type="scientific">Melipona quadrifasciata</name>
    <dbReference type="NCBI Taxonomy" id="166423"/>
    <lineage>
        <taxon>Eukaryota</taxon>
        <taxon>Metazoa</taxon>
        <taxon>Ecdysozoa</taxon>
        <taxon>Arthropoda</taxon>
        <taxon>Hexapoda</taxon>
        <taxon>Insecta</taxon>
        <taxon>Pterygota</taxon>
        <taxon>Neoptera</taxon>
        <taxon>Endopterygota</taxon>
        <taxon>Hymenoptera</taxon>
        <taxon>Apocrita</taxon>
        <taxon>Aculeata</taxon>
        <taxon>Apoidea</taxon>
        <taxon>Anthophila</taxon>
        <taxon>Apidae</taxon>
        <taxon>Melipona</taxon>
    </lineage>
</organism>
<name>A0A0M8ZUN9_9HYME</name>
<keyword evidence="3" id="KW-1185">Reference proteome</keyword>
<sequence>MHEPHSPTDVEGIALATRKVGNNKTKVSINFINSDQNKSANILTDSRFWNQCSVETNRSFFESVMFFYAKEIKILSTRLELYRCKQAMRSKKQKEEKERREKTERNGKERKGTMDTREQTSNSVGKRNNGNRLYLRDFPKPGMDTPRKWKYGSKYRPVPVRSDNI</sequence>
<proteinExistence type="predicted"/>
<evidence type="ECO:0000313" key="3">
    <source>
        <dbReference type="Proteomes" id="UP000053105"/>
    </source>
</evidence>
<dbReference type="Proteomes" id="UP000053105">
    <property type="component" value="Unassembled WGS sequence"/>
</dbReference>
<evidence type="ECO:0000313" key="2">
    <source>
        <dbReference type="EMBL" id="KOX69973.1"/>
    </source>
</evidence>
<dbReference type="EMBL" id="KQ435878">
    <property type="protein sequence ID" value="KOX69973.1"/>
    <property type="molecule type" value="Genomic_DNA"/>
</dbReference>
<feature type="compositionally biased region" description="Basic and acidic residues" evidence="1">
    <location>
        <begin position="93"/>
        <end position="118"/>
    </location>
</feature>
<reference evidence="2 3" key="1">
    <citation type="submission" date="2015-07" db="EMBL/GenBank/DDBJ databases">
        <title>The genome of Melipona quadrifasciata.</title>
        <authorList>
            <person name="Pan H."/>
            <person name="Kapheim K."/>
        </authorList>
    </citation>
    <scope>NUCLEOTIDE SEQUENCE [LARGE SCALE GENOMIC DNA]</scope>
    <source>
        <strain evidence="2">0111107301</strain>
        <tissue evidence="2">Whole body</tissue>
    </source>
</reference>
<gene>
    <name evidence="2" type="ORF">WN51_04488</name>
</gene>
<feature type="region of interest" description="Disordered" evidence="1">
    <location>
        <begin position="86"/>
        <end position="165"/>
    </location>
</feature>
<dbReference type="AlphaFoldDB" id="A0A0M8ZUN9"/>
<feature type="compositionally biased region" description="Polar residues" evidence="1">
    <location>
        <begin position="119"/>
        <end position="131"/>
    </location>
</feature>
<accession>A0A0M8ZUN9</accession>
<protein>
    <submittedName>
        <fullName evidence="2">Uncharacterized protein</fullName>
    </submittedName>
</protein>
<evidence type="ECO:0000256" key="1">
    <source>
        <dbReference type="SAM" id="MobiDB-lite"/>
    </source>
</evidence>